<comment type="subcellular location">
    <subcellularLocation>
        <location evidence="1">Cell membrane</location>
        <topology evidence="1">Multi-pass membrane protein</topology>
    </subcellularLocation>
</comment>
<feature type="transmembrane region" description="Helical" evidence="8">
    <location>
        <begin position="431"/>
        <end position="450"/>
    </location>
</feature>
<feature type="transmembrane region" description="Helical" evidence="8">
    <location>
        <begin position="75"/>
        <end position="94"/>
    </location>
</feature>
<dbReference type="GO" id="GO:0016763">
    <property type="term" value="F:pentosyltransferase activity"/>
    <property type="evidence" value="ECO:0007669"/>
    <property type="project" value="TreeGrafter"/>
</dbReference>
<evidence type="ECO:0000313" key="10">
    <source>
        <dbReference type="Proteomes" id="UP000280501"/>
    </source>
</evidence>
<dbReference type="InterPro" id="IPR050297">
    <property type="entry name" value="LipidA_mod_glycosyltrf_83"/>
</dbReference>
<evidence type="ECO:0000256" key="7">
    <source>
        <dbReference type="ARBA" id="ARBA00023136"/>
    </source>
</evidence>
<feature type="transmembrane region" description="Helical" evidence="8">
    <location>
        <begin position="228"/>
        <end position="246"/>
    </location>
</feature>
<keyword evidence="7 8" id="KW-0472">Membrane</keyword>
<keyword evidence="3" id="KW-0328">Glycosyltransferase</keyword>
<comment type="caution">
    <text evidence="9">The sequence shown here is derived from an EMBL/GenBank/DDBJ whole genome shotgun (WGS) entry which is preliminary data.</text>
</comment>
<feature type="transmembrane region" description="Helical" evidence="8">
    <location>
        <begin position="457"/>
        <end position="477"/>
    </location>
</feature>
<evidence type="ECO:0000256" key="1">
    <source>
        <dbReference type="ARBA" id="ARBA00004651"/>
    </source>
</evidence>
<dbReference type="PANTHER" id="PTHR33908">
    <property type="entry name" value="MANNOSYLTRANSFERASE YKCB-RELATED"/>
    <property type="match status" value="1"/>
</dbReference>
<evidence type="ECO:0000256" key="8">
    <source>
        <dbReference type="SAM" id="Phobius"/>
    </source>
</evidence>
<organism evidence="9 10">
    <name type="scientific">Myceligenerans xiligouense</name>
    <dbReference type="NCBI Taxonomy" id="253184"/>
    <lineage>
        <taxon>Bacteria</taxon>
        <taxon>Bacillati</taxon>
        <taxon>Actinomycetota</taxon>
        <taxon>Actinomycetes</taxon>
        <taxon>Micrococcales</taxon>
        <taxon>Promicromonosporaceae</taxon>
        <taxon>Myceligenerans</taxon>
    </lineage>
</organism>
<keyword evidence="5 8" id="KW-0812">Transmembrane</keyword>
<dbReference type="GO" id="GO:0009103">
    <property type="term" value="P:lipopolysaccharide biosynthetic process"/>
    <property type="evidence" value="ECO:0007669"/>
    <property type="project" value="UniProtKB-ARBA"/>
</dbReference>
<feature type="transmembrane region" description="Helical" evidence="8">
    <location>
        <begin position="493"/>
        <end position="515"/>
    </location>
</feature>
<evidence type="ECO:0000256" key="3">
    <source>
        <dbReference type="ARBA" id="ARBA00022676"/>
    </source>
</evidence>
<proteinExistence type="predicted"/>
<name>A0A3N4YLB5_9MICO</name>
<dbReference type="Pfam" id="PF09913">
    <property type="entry name" value="DUF2142"/>
    <property type="match status" value="1"/>
</dbReference>
<evidence type="ECO:0000256" key="5">
    <source>
        <dbReference type="ARBA" id="ARBA00022692"/>
    </source>
</evidence>
<reference evidence="9 10" key="1">
    <citation type="submission" date="2018-11" db="EMBL/GenBank/DDBJ databases">
        <title>Sequencing the genomes of 1000 actinobacteria strains.</title>
        <authorList>
            <person name="Klenk H.-P."/>
        </authorList>
    </citation>
    <scope>NUCLEOTIDE SEQUENCE [LARGE SCALE GENOMIC DNA]</scope>
    <source>
        <strain evidence="9 10">DSM 15700</strain>
    </source>
</reference>
<dbReference type="AlphaFoldDB" id="A0A3N4YLB5"/>
<keyword evidence="6 8" id="KW-1133">Transmembrane helix</keyword>
<accession>A0A3N4YLB5</accession>
<feature type="transmembrane region" description="Helical" evidence="8">
    <location>
        <begin position="580"/>
        <end position="599"/>
    </location>
</feature>
<evidence type="ECO:0000256" key="4">
    <source>
        <dbReference type="ARBA" id="ARBA00022679"/>
    </source>
</evidence>
<gene>
    <name evidence="9" type="ORF">EDD34_0682</name>
</gene>
<dbReference type="InterPro" id="IPR018674">
    <property type="entry name" value="DUF2142_membrane"/>
</dbReference>
<dbReference type="Proteomes" id="UP000280501">
    <property type="component" value="Unassembled WGS sequence"/>
</dbReference>
<dbReference type="PANTHER" id="PTHR33908:SF3">
    <property type="entry name" value="UNDECAPRENYL PHOSPHATE-ALPHA-4-AMINO-4-DEOXY-L-ARABINOSE ARABINOSYL TRANSFERASE"/>
    <property type="match status" value="1"/>
</dbReference>
<sequence>MIAGDAAVVPTPLVAVGTGVEAVTVAVVVTDAVDAVADIVPCGEPSGPRDPGERARRLPYADAVRDDIALARYRVALALITALVAVSAACWAVLTPAFRAPDEVQHLNSALRLAHGGGWPAPGEALVSPGVDAARDEAALDTDVPGRYIDRTDKDQYVDVPPTPDGERTVVGPGNALADDVAPGTDTSTWDVEEIDQMTQHPPLYYAVAAGWLRLTGAADARWDHQLLALRLLDVLLFAPVPLLAAGATRLVTGSRTAALVAAAVPLFLPQLGHIMGSVTNDALVVLTGAGAAYLCARVVTGDLRWSTAAILGGVVGLGLLTKVMAAFTVPVVVVAYLLVAARARGAGEDRALGPRRLALVGLSLGVAFALGGWWWLRNLMEFGTVQPVGIPERFEPVADRGPWYFVSTTVGHLTWSFFGSFGLLDVRVPHVVYWTGAVVLAALCVVALARVPHRRALAVLLLQPALLWGAVIANAWPRFAETGWVVAVQGRYMFGAIAALAVGVGSGIWVLATLRRHARARRADAAGAWIVPAVLAGGITVAAVGMEFAFRGFYRGPGEDLGTALARWSGWSPLGGAQLGGWFLVAVLVAAAAVVVGLRYARSVRTVAPTADATARTPTAAAGATGSE</sequence>
<evidence type="ECO:0000313" key="9">
    <source>
        <dbReference type="EMBL" id="RPF20104.1"/>
    </source>
</evidence>
<dbReference type="GO" id="GO:0010041">
    <property type="term" value="P:response to iron(III) ion"/>
    <property type="evidence" value="ECO:0007669"/>
    <property type="project" value="TreeGrafter"/>
</dbReference>
<evidence type="ECO:0000256" key="6">
    <source>
        <dbReference type="ARBA" id="ARBA00022989"/>
    </source>
</evidence>
<dbReference type="GO" id="GO:0005886">
    <property type="term" value="C:plasma membrane"/>
    <property type="evidence" value="ECO:0007669"/>
    <property type="project" value="UniProtKB-SubCell"/>
</dbReference>
<dbReference type="EMBL" id="RKQZ01000001">
    <property type="protein sequence ID" value="RPF20104.1"/>
    <property type="molecule type" value="Genomic_DNA"/>
</dbReference>
<keyword evidence="4" id="KW-0808">Transferase</keyword>
<feature type="transmembrane region" description="Helical" evidence="8">
    <location>
        <begin position="358"/>
        <end position="377"/>
    </location>
</feature>
<feature type="transmembrane region" description="Helical" evidence="8">
    <location>
        <begin position="258"/>
        <end position="277"/>
    </location>
</feature>
<keyword evidence="10" id="KW-1185">Reference proteome</keyword>
<evidence type="ECO:0000256" key="2">
    <source>
        <dbReference type="ARBA" id="ARBA00022475"/>
    </source>
</evidence>
<feature type="transmembrane region" description="Helical" evidence="8">
    <location>
        <begin position="527"/>
        <end position="551"/>
    </location>
</feature>
<feature type="transmembrane region" description="Helical" evidence="8">
    <location>
        <begin position="283"/>
        <end position="300"/>
    </location>
</feature>
<protein>
    <submittedName>
        <fullName evidence="9">Putative membrane protein DUF2142</fullName>
    </submittedName>
</protein>
<feature type="transmembrane region" description="Helical" evidence="8">
    <location>
        <begin position="312"/>
        <end position="338"/>
    </location>
</feature>
<keyword evidence="2" id="KW-1003">Cell membrane</keyword>